<dbReference type="InterPro" id="IPR005269">
    <property type="entry name" value="LOG"/>
</dbReference>
<name>A0A8J3ALT0_9BACI</name>
<evidence type="ECO:0000313" key="4">
    <source>
        <dbReference type="Proteomes" id="UP000626244"/>
    </source>
</evidence>
<sequence>MRKICVYAGSNLGNRDSYRLEAKKLGRIFAKKNIDLIYGGSKLGIMAEIANEVLKQGGNAIGIMPSGLFKGEIAHQGLSEFIETESMHERKALMNELSDGFIALPGGIGTFDELFEIICWAQIGIHNKPIGLLNVDEFFTPVLNLLNHAVKEGFMNENTLSLFVVSDDAAELIDLMGNFTAPVMQNKWKQLDGK</sequence>
<dbReference type="OrthoDB" id="9801098at2"/>
<dbReference type="NCBIfam" id="TIGR00730">
    <property type="entry name" value="Rossman fold protein, TIGR00730 family"/>
    <property type="match status" value="1"/>
</dbReference>
<dbReference type="InterPro" id="IPR031100">
    <property type="entry name" value="LOG_fam"/>
</dbReference>
<dbReference type="RefSeq" id="WP_088000649.1">
    <property type="nucleotide sequence ID" value="NZ_BMHB01000002.1"/>
</dbReference>
<dbReference type="PANTHER" id="PTHR31223:SF70">
    <property type="entry name" value="LOG FAMILY PROTEIN YJL055W"/>
    <property type="match status" value="1"/>
</dbReference>
<dbReference type="Proteomes" id="UP000626244">
    <property type="component" value="Unassembled WGS sequence"/>
</dbReference>
<proteinExistence type="inferred from homology"/>
<dbReference type="GO" id="GO:0005829">
    <property type="term" value="C:cytosol"/>
    <property type="evidence" value="ECO:0007669"/>
    <property type="project" value="TreeGrafter"/>
</dbReference>
<dbReference type="SUPFAM" id="SSF102405">
    <property type="entry name" value="MCP/YpsA-like"/>
    <property type="match status" value="1"/>
</dbReference>
<dbReference type="EMBL" id="BMHB01000002">
    <property type="protein sequence ID" value="GGI16043.1"/>
    <property type="molecule type" value="Genomic_DNA"/>
</dbReference>
<comment type="caution">
    <text evidence="3">The sequence shown here is derived from an EMBL/GenBank/DDBJ whole genome shotgun (WGS) entry which is preliminary data.</text>
</comment>
<comment type="similarity">
    <text evidence="1 2">Belongs to the LOG family.</text>
</comment>
<accession>A0A8J3ALT0</accession>
<evidence type="ECO:0000256" key="2">
    <source>
        <dbReference type="RuleBase" id="RU363015"/>
    </source>
</evidence>
<dbReference type="PANTHER" id="PTHR31223">
    <property type="entry name" value="LOG FAMILY PROTEIN YJL055W"/>
    <property type="match status" value="1"/>
</dbReference>
<keyword evidence="2" id="KW-0203">Cytokinin biosynthesis</keyword>
<evidence type="ECO:0000256" key="1">
    <source>
        <dbReference type="ARBA" id="ARBA00006763"/>
    </source>
</evidence>
<dbReference type="Pfam" id="PF03641">
    <property type="entry name" value="Lysine_decarbox"/>
    <property type="match status" value="1"/>
</dbReference>
<gene>
    <name evidence="3" type="ORF">GCM10007380_30990</name>
</gene>
<reference evidence="4" key="1">
    <citation type="journal article" date="2019" name="Int. J. Syst. Evol. Microbiol.">
        <title>The Global Catalogue of Microorganisms (GCM) 10K type strain sequencing project: providing services to taxonomists for standard genome sequencing and annotation.</title>
        <authorList>
            <consortium name="The Broad Institute Genomics Platform"/>
            <consortium name="The Broad Institute Genome Sequencing Center for Infectious Disease"/>
            <person name="Wu L."/>
            <person name="Ma J."/>
        </authorList>
    </citation>
    <scope>NUCLEOTIDE SEQUENCE [LARGE SCALE GENOMIC DNA]</scope>
    <source>
        <strain evidence="4">CGMCC 1.14993</strain>
    </source>
</reference>
<dbReference type="Gene3D" id="3.40.50.450">
    <property type="match status" value="1"/>
</dbReference>
<dbReference type="AlphaFoldDB" id="A0A8J3ALT0"/>
<protein>
    <recommendedName>
        <fullName evidence="2">Cytokinin riboside 5'-monophosphate phosphoribohydrolase</fullName>
        <ecNumber evidence="2">3.2.2.n1</ecNumber>
    </recommendedName>
</protein>
<dbReference type="GO" id="GO:0009691">
    <property type="term" value="P:cytokinin biosynthetic process"/>
    <property type="evidence" value="ECO:0007669"/>
    <property type="project" value="UniProtKB-UniRule"/>
</dbReference>
<keyword evidence="4" id="KW-1185">Reference proteome</keyword>
<dbReference type="GO" id="GO:0016799">
    <property type="term" value="F:hydrolase activity, hydrolyzing N-glycosyl compounds"/>
    <property type="evidence" value="ECO:0007669"/>
    <property type="project" value="TreeGrafter"/>
</dbReference>
<evidence type="ECO:0000313" key="3">
    <source>
        <dbReference type="EMBL" id="GGI16043.1"/>
    </source>
</evidence>
<organism evidence="3 4">
    <name type="scientific">Gottfriedia solisilvae</name>
    <dbReference type="NCBI Taxonomy" id="1516104"/>
    <lineage>
        <taxon>Bacteria</taxon>
        <taxon>Bacillati</taxon>
        <taxon>Bacillota</taxon>
        <taxon>Bacilli</taxon>
        <taxon>Bacillales</taxon>
        <taxon>Bacillaceae</taxon>
        <taxon>Gottfriedia</taxon>
    </lineage>
</organism>
<keyword evidence="2" id="KW-0378">Hydrolase</keyword>
<dbReference type="EC" id="3.2.2.n1" evidence="2"/>